<organism evidence="2 3">
    <name type="scientific">Komagataeibacter europaeus</name>
    <name type="common">Gluconacetobacter europaeus</name>
    <dbReference type="NCBI Taxonomy" id="33995"/>
    <lineage>
        <taxon>Bacteria</taxon>
        <taxon>Pseudomonadati</taxon>
        <taxon>Pseudomonadota</taxon>
        <taxon>Alphaproteobacteria</taxon>
        <taxon>Acetobacterales</taxon>
        <taxon>Acetobacteraceae</taxon>
        <taxon>Komagataeibacter</taxon>
    </lineage>
</organism>
<protein>
    <submittedName>
        <fullName evidence="2">Acetyl-CoA carboxylase biotin carboxyl carrier protein subunit</fullName>
    </submittedName>
</protein>
<sequence>MMQNKDMPMDIVWDMVARMRRHGMQELDVRDDTMALRLRLNPVGMAPVATETSSDGMASIPSIAPSSGTVVRSPCMGVALLAHPLRSAPEVELGQDVGEGDIVAFVGVDHILYPVLAPCAGYVGEIKVTQGTVIGYHQPIMLIGKRNNIL</sequence>
<dbReference type="PATRIC" id="fig|33995.3.peg.3264"/>
<comment type="caution">
    <text evidence="2">The sequence shown here is derived from an EMBL/GenBank/DDBJ whole genome shotgun (WGS) entry which is preliminary data.</text>
</comment>
<dbReference type="SUPFAM" id="SSF51230">
    <property type="entry name" value="Single hybrid motif"/>
    <property type="match status" value="1"/>
</dbReference>
<accession>A0A0M0EE39</accession>
<proteinExistence type="predicted"/>
<reference evidence="2" key="1">
    <citation type="submission" date="2015-08" db="EMBL/GenBank/DDBJ databases">
        <title>Draft genome sequence of Komagataeibacter europaeus CECT 8546 a cellulose producer strain from vinegar produced by the traditional method.</title>
        <authorList>
            <person name="Poehlein A."/>
            <person name="Valera M.J."/>
            <person name="Haack F.S."/>
            <person name="Mas A."/>
            <person name="Daniel R."/>
            <person name="Streit W.R."/>
            <person name="Mateo E."/>
        </authorList>
    </citation>
    <scope>NUCLEOTIDE SEQUENCE [LARGE SCALE GENOMIC DNA]</scope>
    <source>
        <strain evidence="2">CECT 8546</strain>
    </source>
</reference>
<dbReference type="STRING" id="33995.KOEU_29430"/>
<name>A0A0M0EE39_KOMEU</name>
<dbReference type="OrthoDB" id="7282653at2"/>
<dbReference type="Proteomes" id="UP000037566">
    <property type="component" value="Unassembled WGS sequence"/>
</dbReference>
<gene>
    <name evidence="2" type="ORF">KOEU_29430</name>
</gene>
<dbReference type="InterPro" id="IPR000089">
    <property type="entry name" value="Biotin_lipoyl"/>
</dbReference>
<dbReference type="Gene3D" id="2.40.50.100">
    <property type="match status" value="1"/>
</dbReference>
<evidence type="ECO:0000259" key="1">
    <source>
        <dbReference type="Pfam" id="PF00364"/>
    </source>
</evidence>
<dbReference type="EMBL" id="LHUQ01000026">
    <property type="protein sequence ID" value="KON63539.1"/>
    <property type="molecule type" value="Genomic_DNA"/>
</dbReference>
<evidence type="ECO:0000313" key="2">
    <source>
        <dbReference type="EMBL" id="KON63539.1"/>
    </source>
</evidence>
<dbReference type="InterPro" id="IPR011053">
    <property type="entry name" value="Single_hybrid_motif"/>
</dbReference>
<keyword evidence="3" id="KW-1185">Reference proteome</keyword>
<evidence type="ECO:0000313" key="3">
    <source>
        <dbReference type="Proteomes" id="UP000037566"/>
    </source>
</evidence>
<dbReference type="Pfam" id="PF00364">
    <property type="entry name" value="Biotin_lipoyl"/>
    <property type="match status" value="1"/>
</dbReference>
<dbReference type="AlphaFoldDB" id="A0A0M0EE39"/>
<feature type="domain" description="Lipoyl-binding" evidence="1">
    <location>
        <begin position="70"/>
        <end position="143"/>
    </location>
</feature>
<dbReference type="RefSeq" id="WP_053323805.1">
    <property type="nucleotide sequence ID" value="NZ_LHUQ01000026.1"/>
</dbReference>